<dbReference type="EMBL" id="JASCZI010182322">
    <property type="protein sequence ID" value="MED6187643.1"/>
    <property type="molecule type" value="Genomic_DNA"/>
</dbReference>
<evidence type="ECO:0000256" key="1">
    <source>
        <dbReference type="SAM" id="MobiDB-lite"/>
    </source>
</evidence>
<feature type="region of interest" description="Disordered" evidence="1">
    <location>
        <begin position="30"/>
        <end position="84"/>
    </location>
</feature>
<proteinExistence type="predicted"/>
<keyword evidence="3" id="KW-1185">Reference proteome</keyword>
<protein>
    <submittedName>
        <fullName evidence="2">Uncharacterized protein</fullName>
    </submittedName>
</protein>
<dbReference type="Proteomes" id="UP001341840">
    <property type="component" value="Unassembled WGS sequence"/>
</dbReference>
<accession>A0ABU6WTZ6</accession>
<organism evidence="2 3">
    <name type="scientific">Stylosanthes scabra</name>
    <dbReference type="NCBI Taxonomy" id="79078"/>
    <lineage>
        <taxon>Eukaryota</taxon>
        <taxon>Viridiplantae</taxon>
        <taxon>Streptophyta</taxon>
        <taxon>Embryophyta</taxon>
        <taxon>Tracheophyta</taxon>
        <taxon>Spermatophyta</taxon>
        <taxon>Magnoliopsida</taxon>
        <taxon>eudicotyledons</taxon>
        <taxon>Gunneridae</taxon>
        <taxon>Pentapetalae</taxon>
        <taxon>rosids</taxon>
        <taxon>fabids</taxon>
        <taxon>Fabales</taxon>
        <taxon>Fabaceae</taxon>
        <taxon>Papilionoideae</taxon>
        <taxon>50 kb inversion clade</taxon>
        <taxon>dalbergioids sensu lato</taxon>
        <taxon>Dalbergieae</taxon>
        <taxon>Pterocarpus clade</taxon>
        <taxon>Stylosanthes</taxon>
    </lineage>
</organism>
<name>A0ABU6WTZ6_9FABA</name>
<sequence>MDKKGKKTVRYPRSKIYAKTVAAKTLIATTPPLASPSALPKPTKKESVIIDLTEERKAGGPDSYQGTPSTTSSSSDEDDFLRDESMQWEYGDIDVWKVMASDESSKESCTGEPSHP</sequence>
<evidence type="ECO:0000313" key="2">
    <source>
        <dbReference type="EMBL" id="MED6187643.1"/>
    </source>
</evidence>
<reference evidence="2 3" key="1">
    <citation type="journal article" date="2023" name="Plants (Basel)">
        <title>Bridging the Gap: Combining Genomics and Transcriptomics Approaches to Understand Stylosanthes scabra, an Orphan Legume from the Brazilian Caatinga.</title>
        <authorList>
            <person name="Ferreira-Neto J.R.C."/>
            <person name="da Silva M.D."/>
            <person name="Binneck E."/>
            <person name="de Melo N.F."/>
            <person name="da Silva R.H."/>
            <person name="de Melo A.L.T.M."/>
            <person name="Pandolfi V."/>
            <person name="Bustamante F.O."/>
            <person name="Brasileiro-Vidal A.C."/>
            <person name="Benko-Iseppon A.M."/>
        </authorList>
    </citation>
    <scope>NUCLEOTIDE SEQUENCE [LARGE SCALE GENOMIC DNA]</scope>
    <source>
        <tissue evidence="2">Leaves</tissue>
    </source>
</reference>
<gene>
    <name evidence="2" type="ORF">PIB30_078338</name>
</gene>
<comment type="caution">
    <text evidence="2">The sequence shown here is derived from an EMBL/GenBank/DDBJ whole genome shotgun (WGS) entry which is preliminary data.</text>
</comment>
<evidence type="ECO:0000313" key="3">
    <source>
        <dbReference type="Proteomes" id="UP001341840"/>
    </source>
</evidence>
<feature type="compositionally biased region" description="Basic and acidic residues" evidence="1">
    <location>
        <begin position="43"/>
        <end position="59"/>
    </location>
</feature>
<feature type="compositionally biased region" description="Low complexity" evidence="1">
    <location>
        <begin position="30"/>
        <end position="41"/>
    </location>
</feature>